<organism evidence="3 4">
    <name type="scientific">Sphingobacterium oryzagri</name>
    <dbReference type="NCBI Taxonomy" id="3025669"/>
    <lineage>
        <taxon>Bacteria</taxon>
        <taxon>Pseudomonadati</taxon>
        <taxon>Bacteroidota</taxon>
        <taxon>Sphingobacteriia</taxon>
        <taxon>Sphingobacteriales</taxon>
        <taxon>Sphingobacteriaceae</taxon>
        <taxon>Sphingobacterium</taxon>
    </lineage>
</organism>
<gene>
    <name evidence="3" type="ORF">PQ465_16735</name>
</gene>
<accession>A0ABY7WG92</accession>
<feature type="compositionally biased region" description="Basic and acidic residues" evidence="1">
    <location>
        <begin position="30"/>
        <end position="40"/>
    </location>
</feature>
<dbReference type="Proteomes" id="UP001221558">
    <property type="component" value="Chromosome"/>
</dbReference>
<evidence type="ECO:0000256" key="1">
    <source>
        <dbReference type="SAM" id="MobiDB-lite"/>
    </source>
</evidence>
<dbReference type="EMBL" id="CP117880">
    <property type="protein sequence ID" value="WDF67935.1"/>
    <property type="molecule type" value="Genomic_DNA"/>
</dbReference>
<evidence type="ECO:0000256" key="2">
    <source>
        <dbReference type="SAM" id="SignalP"/>
    </source>
</evidence>
<evidence type="ECO:0000313" key="3">
    <source>
        <dbReference type="EMBL" id="WDF67935.1"/>
    </source>
</evidence>
<evidence type="ECO:0000313" key="4">
    <source>
        <dbReference type="Proteomes" id="UP001221558"/>
    </source>
</evidence>
<dbReference type="RefSeq" id="WP_274266669.1">
    <property type="nucleotide sequence ID" value="NZ_CP117880.1"/>
</dbReference>
<evidence type="ECO:0008006" key="5">
    <source>
        <dbReference type="Google" id="ProtNLM"/>
    </source>
</evidence>
<keyword evidence="4" id="KW-1185">Reference proteome</keyword>
<feature type="signal peptide" evidence="2">
    <location>
        <begin position="1"/>
        <end position="19"/>
    </location>
</feature>
<feature type="region of interest" description="Disordered" evidence="1">
    <location>
        <begin position="23"/>
        <end position="45"/>
    </location>
</feature>
<feature type="chain" id="PRO_5046369366" description="Lipoprotein" evidence="2">
    <location>
        <begin position="20"/>
        <end position="202"/>
    </location>
</feature>
<reference evidence="3 4" key="1">
    <citation type="submission" date="2023-02" db="EMBL/GenBank/DDBJ databases">
        <title>Genome sequence of Sphingobacterium sp. KACC 22765.</title>
        <authorList>
            <person name="Kim S."/>
            <person name="Heo J."/>
            <person name="Kwon S.-W."/>
        </authorList>
    </citation>
    <scope>NUCLEOTIDE SEQUENCE [LARGE SCALE GENOMIC DNA]</scope>
    <source>
        <strain evidence="3 4">KACC 22765</strain>
    </source>
</reference>
<protein>
    <recommendedName>
        <fullName evidence="5">Lipoprotein</fullName>
    </recommendedName>
</protein>
<dbReference type="PROSITE" id="PS51257">
    <property type="entry name" value="PROKAR_LIPOPROTEIN"/>
    <property type="match status" value="1"/>
</dbReference>
<keyword evidence="2" id="KW-0732">Signal</keyword>
<name>A0ABY7WG92_9SPHI</name>
<sequence length="202" mass="22737">MKRTIQISLLLSLAIGLQACNQPKQTDQQTTKERSDDTTHDAPMQDSVRYDLIHQTDTIPGHINDAVVSQLKEPIKALAAFYAAMGGTDCDGERCKLTTALGLGKQGSEAQQKLIARYFPNDKVAQTVLEQNCYLRPSGASSFSDFAFLRVTEHGDTIRVDYKLMNYNQSKETWISGPDVYLIKNNVFQKVKRNLWTFAERD</sequence>
<proteinExistence type="predicted"/>